<keyword evidence="2 4" id="KW-1133">Transmembrane helix</keyword>
<sequence length="400" mass="41694">MNAARDAGTSPRGFLLHFVLLAMLSGATIGTAKLVTTFYALHLGADAAQVGLISAMESLGMVLVTVPAGFLIARFGARRVYFIASLGPLLLNLLIPFTSVWYAIALTQLLIGLCIPFRIVSMNSAFLEHLKYAGSNRAGWYRAALVVGIGLCGPLAADLLGARLGHVGIFAVVAASFAVMAVYGHTFLPEARPSVEAPAGMIAGLRDMLRSPEIGNSCLIEVLAGATNALYGTFIVVVALQSLHMSKAEALQLVMVQGATSVLWLLGLGRVVGTLGARRVYPASIVSASAGLALLGLGGGFVPLAVGAVLMSLGAAMIHLLNMGQLSRHRMDKSRISGLFNLASMAGAFAGAMAGSVLNRWLPMQQVFLAWIPLVLLTAVACRLHAGRHAARVRLNASGA</sequence>
<evidence type="ECO:0000256" key="4">
    <source>
        <dbReference type="SAM" id="Phobius"/>
    </source>
</evidence>
<feature type="transmembrane region" description="Helical" evidence="4">
    <location>
        <begin position="48"/>
        <end position="73"/>
    </location>
</feature>
<accession>A0ABS2BGJ1</accession>
<dbReference type="Proteomes" id="UP000809431">
    <property type="component" value="Unassembled WGS sequence"/>
</dbReference>
<proteinExistence type="predicted"/>
<feature type="transmembrane region" description="Helical" evidence="4">
    <location>
        <begin position="80"/>
        <end position="103"/>
    </location>
</feature>
<feature type="transmembrane region" description="Helical" evidence="4">
    <location>
        <begin position="342"/>
        <end position="362"/>
    </location>
</feature>
<dbReference type="Pfam" id="PF07690">
    <property type="entry name" value="MFS_1"/>
    <property type="match status" value="2"/>
</dbReference>
<feature type="transmembrane region" description="Helical" evidence="4">
    <location>
        <begin position="139"/>
        <end position="157"/>
    </location>
</feature>
<feature type="transmembrane region" description="Helical" evidence="4">
    <location>
        <begin position="280"/>
        <end position="298"/>
    </location>
</feature>
<feature type="transmembrane region" description="Helical" evidence="4">
    <location>
        <begin position="109"/>
        <end position="127"/>
    </location>
</feature>
<keyword evidence="6" id="KW-1185">Reference proteome</keyword>
<dbReference type="Gene3D" id="1.20.1250.20">
    <property type="entry name" value="MFS general substrate transporter like domains"/>
    <property type="match status" value="1"/>
</dbReference>
<organism evidence="5 6">
    <name type="scientific">Jeongeupia naejangsanensis</name>
    <dbReference type="NCBI Taxonomy" id="613195"/>
    <lineage>
        <taxon>Bacteria</taxon>
        <taxon>Pseudomonadati</taxon>
        <taxon>Pseudomonadota</taxon>
        <taxon>Betaproteobacteria</taxon>
        <taxon>Neisseriales</taxon>
        <taxon>Chitinibacteraceae</taxon>
        <taxon>Jeongeupia</taxon>
    </lineage>
</organism>
<dbReference type="InterPro" id="IPR036259">
    <property type="entry name" value="MFS_trans_sf"/>
</dbReference>
<keyword evidence="3 4" id="KW-0472">Membrane</keyword>
<feature type="transmembrane region" description="Helical" evidence="4">
    <location>
        <begin position="368"/>
        <end position="386"/>
    </location>
</feature>
<dbReference type="InterPro" id="IPR011701">
    <property type="entry name" value="MFS"/>
</dbReference>
<feature type="transmembrane region" description="Helical" evidence="4">
    <location>
        <begin position="250"/>
        <end position="268"/>
    </location>
</feature>
<name>A0ABS2BGJ1_9NEIS</name>
<evidence type="ECO:0000313" key="5">
    <source>
        <dbReference type="EMBL" id="MBM3114580.1"/>
    </source>
</evidence>
<feature type="transmembrane region" description="Helical" evidence="4">
    <location>
        <begin position="304"/>
        <end position="321"/>
    </location>
</feature>
<dbReference type="EMBL" id="JAESND010000001">
    <property type="protein sequence ID" value="MBM3114580.1"/>
    <property type="molecule type" value="Genomic_DNA"/>
</dbReference>
<feature type="transmembrane region" description="Helical" evidence="4">
    <location>
        <begin position="163"/>
        <end position="183"/>
    </location>
</feature>
<dbReference type="RefSeq" id="WP_203536264.1">
    <property type="nucleotide sequence ID" value="NZ_JAESND010000001.1"/>
</dbReference>
<comment type="caution">
    <text evidence="5">The sequence shown here is derived from an EMBL/GenBank/DDBJ whole genome shotgun (WGS) entry which is preliminary data.</text>
</comment>
<evidence type="ECO:0000256" key="2">
    <source>
        <dbReference type="ARBA" id="ARBA00022989"/>
    </source>
</evidence>
<protein>
    <submittedName>
        <fullName evidence="5">MFS transporter</fullName>
    </submittedName>
</protein>
<keyword evidence="1 4" id="KW-0812">Transmembrane</keyword>
<dbReference type="PANTHER" id="PTHR23526">
    <property type="entry name" value="INTEGRAL MEMBRANE TRANSPORT PROTEIN-RELATED"/>
    <property type="match status" value="1"/>
</dbReference>
<reference evidence="5 6" key="1">
    <citation type="submission" date="2021-01" db="EMBL/GenBank/DDBJ databases">
        <title>Draft Genome Sequence and Polyhydroxyalkanoate Biosynthetic Potential of Jeongeupia naejangsanensis Type Strain DSM 24253.</title>
        <authorList>
            <person name="Turrini P."/>
            <person name="Artuso I."/>
            <person name="Lugli G.A."/>
            <person name="Frangipani E."/>
            <person name="Ventura M."/>
            <person name="Visca P."/>
        </authorList>
    </citation>
    <scope>NUCLEOTIDE SEQUENCE [LARGE SCALE GENOMIC DNA]</scope>
    <source>
        <strain evidence="5 6">DSM 24253</strain>
    </source>
</reference>
<dbReference type="SUPFAM" id="SSF103473">
    <property type="entry name" value="MFS general substrate transporter"/>
    <property type="match status" value="1"/>
</dbReference>
<dbReference type="PANTHER" id="PTHR23526:SF2">
    <property type="entry name" value="MAJOR FACILITATOR SUPERFAMILY (MFS) PROFILE DOMAIN-CONTAINING PROTEIN"/>
    <property type="match status" value="1"/>
</dbReference>
<feature type="transmembrane region" description="Helical" evidence="4">
    <location>
        <begin position="218"/>
        <end position="244"/>
    </location>
</feature>
<evidence type="ECO:0000256" key="1">
    <source>
        <dbReference type="ARBA" id="ARBA00022692"/>
    </source>
</evidence>
<dbReference type="InterPro" id="IPR052528">
    <property type="entry name" value="Sugar_transport-like"/>
</dbReference>
<evidence type="ECO:0000256" key="3">
    <source>
        <dbReference type="ARBA" id="ARBA00023136"/>
    </source>
</evidence>
<evidence type="ECO:0000313" key="6">
    <source>
        <dbReference type="Proteomes" id="UP000809431"/>
    </source>
</evidence>
<gene>
    <name evidence="5" type="ORF">JMJ54_01950</name>
</gene>